<sequence>MAQLTIKNLAKTFKDKMAVNNLSMNIDAGEFVAFLGPNGAGKSTTVGMLTGLTQPTSGEIIIDGLKPSSTKYRQNMGVVFQYGVLDDALSVSDNLKLRAKMYVNTDSRWLQRLIEDFGLSSIINQKYGSLSGGQRRRVDIARALINQPHILILDEPSTGLDIQTREVIWQTIHQIRHELKMTVILTTHYLEEAETADFVYIIDHGSIIAADTVANLKHQYANYEINIKTDNGDQLIQQLQADGYVVENNTSSGELSLAVNDAQESIDVLVKYRRLIEQFDCHEGDMNTIFLALTGKEIR</sequence>
<dbReference type="eggNOG" id="COG1131">
    <property type="taxonomic scope" value="Bacteria"/>
</dbReference>
<dbReference type="PANTHER" id="PTHR43582">
    <property type="entry name" value="LINEARMYCIN RESISTANCE ATP-BINDING PROTEIN LNRL"/>
    <property type="match status" value="1"/>
</dbReference>
<dbReference type="Proteomes" id="UP000051820">
    <property type="component" value="Unassembled WGS sequence"/>
</dbReference>
<accession>A0A0R1W1M5</accession>
<dbReference type="Pfam" id="PF00005">
    <property type="entry name" value="ABC_tran"/>
    <property type="match status" value="1"/>
</dbReference>
<dbReference type="InterPro" id="IPR003439">
    <property type="entry name" value="ABC_transporter-like_ATP-bd"/>
</dbReference>
<evidence type="ECO:0000313" key="4">
    <source>
        <dbReference type="EMBL" id="KRM11423.1"/>
    </source>
</evidence>
<dbReference type="OrthoDB" id="9804819at2"/>
<comment type="caution">
    <text evidence="4">The sequence shown here is derived from an EMBL/GenBank/DDBJ whole genome shotgun (WGS) entry which is preliminary data.</text>
</comment>
<dbReference type="PROSITE" id="PS00211">
    <property type="entry name" value="ABC_TRANSPORTER_1"/>
    <property type="match status" value="1"/>
</dbReference>
<dbReference type="InterPro" id="IPR017871">
    <property type="entry name" value="ABC_transporter-like_CS"/>
</dbReference>
<evidence type="ECO:0000256" key="2">
    <source>
        <dbReference type="ARBA" id="ARBA00022840"/>
    </source>
</evidence>
<dbReference type="InterPro" id="IPR003593">
    <property type="entry name" value="AAA+_ATPase"/>
</dbReference>
<protein>
    <submittedName>
        <fullName evidence="4">Multidrug ABC transporter ATPase</fullName>
    </submittedName>
</protein>
<proteinExistence type="predicted"/>
<evidence type="ECO:0000313" key="5">
    <source>
        <dbReference type="Proteomes" id="UP000051820"/>
    </source>
</evidence>
<dbReference type="InterPro" id="IPR027417">
    <property type="entry name" value="P-loop_NTPase"/>
</dbReference>
<dbReference type="SMART" id="SM00382">
    <property type="entry name" value="AAA"/>
    <property type="match status" value="1"/>
</dbReference>
<keyword evidence="5" id="KW-1185">Reference proteome</keyword>
<dbReference type="STRING" id="1423807.FD16_GL000722"/>
<keyword evidence="2" id="KW-0067">ATP-binding</keyword>
<dbReference type="PANTHER" id="PTHR43582:SF2">
    <property type="entry name" value="LINEARMYCIN RESISTANCE ATP-BINDING PROTEIN LNRL"/>
    <property type="match status" value="1"/>
</dbReference>
<dbReference type="GO" id="GO:0016887">
    <property type="term" value="F:ATP hydrolysis activity"/>
    <property type="evidence" value="ECO:0007669"/>
    <property type="project" value="InterPro"/>
</dbReference>
<dbReference type="Gene3D" id="3.40.50.300">
    <property type="entry name" value="P-loop containing nucleotide triphosphate hydrolases"/>
    <property type="match status" value="1"/>
</dbReference>
<evidence type="ECO:0000256" key="1">
    <source>
        <dbReference type="ARBA" id="ARBA00022741"/>
    </source>
</evidence>
<dbReference type="GO" id="GO:0005524">
    <property type="term" value="F:ATP binding"/>
    <property type="evidence" value="ECO:0007669"/>
    <property type="project" value="UniProtKB-KW"/>
</dbReference>
<dbReference type="PROSITE" id="PS50893">
    <property type="entry name" value="ABC_TRANSPORTER_2"/>
    <property type="match status" value="1"/>
</dbReference>
<dbReference type="AlphaFoldDB" id="A0A0R1W1M5"/>
<dbReference type="SUPFAM" id="SSF52540">
    <property type="entry name" value="P-loop containing nucleoside triphosphate hydrolases"/>
    <property type="match status" value="1"/>
</dbReference>
<evidence type="ECO:0000259" key="3">
    <source>
        <dbReference type="PROSITE" id="PS50893"/>
    </source>
</evidence>
<organism evidence="4 5">
    <name type="scientific">Paucilactobacillus suebicus DSM 5007 = KCTC 3549</name>
    <dbReference type="NCBI Taxonomy" id="1423807"/>
    <lineage>
        <taxon>Bacteria</taxon>
        <taxon>Bacillati</taxon>
        <taxon>Bacillota</taxon>
        <taxon>Bacilli</taxon>
        <taxon>Lactobacillales</taxon>
        <taxon>Lactobacillaceae</taxon>
        <taxon>Paucilactobacillus</taxon>
    </lineage>
</organism>
<dbReference type="EMBL" id="AZGF01000019">
    <property type="protein sequence ID" value="KRM11423.1"/>
    <property type="molecule type" value="Genomic_DNA"/>
</dbReference>
<reference evidence="4 5" key="1">
    <citation type="journal article" date="2015" name="Genome Announc.">
        <title>Expanding the biotechnology potential of lactobacilli through comparative genomics of 213 strains and associated genera.</title>
        <authorList>
            <person name="Sun Z."/>
            <person name="Harris H.M."/>
            <person name="McCann A."/>
            <person name="Guo C."/>
            <person name="Argimon S."/>
            <person name="Zhang W."/>
            <person name="Yang X."/>
            <person name="Jeffery I.B."/>
            <person name="Cooney J.C."/>
            <person name="Kagawa T.F."/>
            <person name="Liu W."/>
            <person name="Song Y."/>
            <person name="Salvetti E."/>
            <person name="Wrobel A."/>
            <person name="Rasinkangas P."/>
            <person name="Parkhill J."/>
            <person name="Rea M.C."/>
            <person name="O'Sullivan O."/>
            <person name="Ritari J."/>
            <person name="Douillard F.P."/>
            <person name="Paul Ross R."/>
            <person name="Yang R."/>
            <person name="Briner A.E."/>
            <person name="Felis G.E."/>
            <person name="de Vos W.M."/>
            <person name="Barrangou R."/>
            <person name="Klaenhammer T.R."/>
            <person name="Caufield P.W."/>
            <person name="Cui Y."/>
            <person name="Zhang H."/>
            <person name="O'Toole P.W."/>
        </authorList>
    </citation>
    <scope>NUCLEOTIDE SEQUENCE [LARGE SCALE GENOMIC DNA]</scope>
    <source>
        <strain evidence="4 5">DSM 5007</strain>
    </source>
</reference>
<name>A0A0R1W1M5_9LACO</name>
<keyword evidence="1" id="KW-0547">Nucleotide-binding</keyword>
<dbReference type="RefSeq" id="WP_010621105.1">
    <property type="nucleotide sequence ID" value="NZ_AZGF01000019.1"/>
</dbReference>
<gene>
    <name evidence="4" type="ORF">FD16_GL000722</name>
</gene>
<dbReference type="PATRIC" id="fig|1423807.3.peg.731"/>
<feature type="domain" description="ABC transporter" evidence="3">
    <location>
        <begin position="4"/>
        <end position="229"/>
    </location>
</feature>